<accession>A0A1Y4QNV0</accession>
<dbReference type="Gene3D" id="1.10.443.10">
    <property type="entry name" value="Intergrase catalytic core"/>
    <property type="match status" value="1"/>
</dbReference>
<dbReference type="Pfam" id="PF00589">
    <property type="entry name" value="Phage_integrase"/>
    <property type="match status" value="1"/>
</dbReference>
<dbReference type="AlphaFoldDB" id="A0A1Y4QNV0"/>
<evidence type="ECO:0000313" key="3">
    <source>
        <dbReference type="EMBL" id="OUQ06202.1"/>
    </source>
</evidence>
<dbReference type="InterPro" id="IPR011010">
    <property type="entry name" value="DNA_brk_join_enz"/>
</dbReference>
<keyword evidence="1" id="KW-0233">DNA recombination</keyword>
<dbReference type="SUPFAM" id="SSF56349">
    <property type="entry name" value="DNA breaking-rejoining enzymes"/>
    <property type="match status" value="1"/>
</dbReference>
<dbReference type="GO" id="GO:0015074">
    <property type="term" value="P:DNA integration"/>
    <property type="evidence" value="ECO:0007669"/>
    <property type="project" value="InterPro"/>
</dbReference>
<evidence type="ECO:0000313" key="4">
    <source>
        <dbReference type="Proteomes" id="UP000196258"/>
    </source>
</evidence>
<gene>
    <name evidence="3" type="ORF">B5E91_02725</name>
</gene>
<organism evidence="3 4">
    <name type="scientific">Thomasclavelia spiroformis</name>
    <dbReference type="NCBI Taxonomy" id="29348"/>
    <lineage>
        <taxon>Bacteria</taxon>
        <taxon>Bacillati</taxon>
        <taxon>Bacillota</taxon>
        <taxon>Erysipelotrichia</taxon>
        <taxon>Erysipelotrichales</taxon>
        <taxon>Coprobacillaceae</taxon>
        <taxon>Thomasclavelia</taxon>
    </lineage>
</organism>
<reference evidence="4" key="1">
    <citation type="submission" date="2017-04" db="EMBL/GenBank/DDBJ databases">
        <title>Function of individual gut microbiota members based on whole genome sequencing of pure cultures obtained from chicken caecum.</title>
        <authorList>
            <person name="Medvecky M."/>
            <person name="Cejkova D."/>
            <person name="Polansky O."/>
            <person name="Karasova D."/>
            <person name="Kubasova T."/>
            <person name="Cizek A."/>
            <person name="Rychlik I."/>
        </authorList>
    </citation>
    <scope>NUCLEOTIDE SEQUENCE [LARGE SCALE GENOMIC DNA]</scope>
    <source>
        <strain evidence="4">An149</strain>
    </source>
</reference>
<comment type="caution">
    <text evidence="3">The sequence shown here is derived from an EMBL/GenBank/DDBJ whole genome shotgun (WGS) entry which is preliminary data.</text>
</comment>
<dbReference type="InterPro" id="IPR013762">
    <property type="entry name" value="Integrase-like_cat_sf"/>
</dbReference>
<dbReference type="GO" id="GO:0003677">
    <property type="term" value="F:DNA binding"/>
    <property type="evidence" value="ECO:0007669"/>
    <property type="project" value="InterPro"/>
</dbReference>
<dbReference type="Proteomes" id="UP000196258">
    <property type="component" value="Unassembled WGS sequence"/>
</dbReference>
<evidence type="ECO:0000259" key="2">
    <source>
        <dbReference type="Pfam" id="PF00589"/>
    </source>
</evidence>
<dbReference type="EMBL" id="NFLB01000002">
    <property type="protein sequence ID" value="OUQ06202.1"/>
    <property type="molecule type" value="Genomic_DNA"/>
</dbReference>
<dbReference type="GO" id="GO:0006310">
    <property type="term" value="P:DNA recombination"/>
    <property type="evidence" value="ECO:0007669"/>
    <property type="project" value="UniProtKB-KW"/>
</dbReference>
<dbReference type="InterPro" id="IPR002104">
    <property type="entry name" value="Integrase_catalytic"/>
</dbReference>
<protein>
    <recommendedName>
        <fullName evidence="2">Tyr recombinase domain-containing protein</fullName>
    </recommendedName>
</protein>
<name>A0A1Y4QNV0_9FIRM</name>
<sequence length="74" mass="8494">MSLFLKSESFFYPPSLHIATLLYNNGVDLKDIQHWLGHSTITTTANIYTHFDYSRKIDSAKIMMNTLQGISKNI</sequence>
<proteinExistence type="predicted"/>
<feature type="domain" description="Tyr recombinase" evidence="2">
    <location>
        <begin position="18"/>
        <end position="54"/>
    </location>
</feature>
<evidence type="ECO:0000256" key="1">
    <source>
        <dbReference type="ARBA" id="ARBA00023172"/>
    </source>
</evidence>